<proteinExistence type="predicted"/>
<organism evidence="2 3">
    <name type="scientific">Plectosphaerella plurivora</name>
    <dbReference type="NCBI Taxonomy" id="936078"/>
    <lineage>
        <taxon>Eukaryota</taxon>
        <taxon>Fungi</taxon>
        <taxon>Dikarya</taxon>
        <taxon>Ascomycota</taxon>
        <taxon>Pezizomycotina</taxon>
        <taxon>Sordariomycetes</taxon>
        <taxon>Hypocreomycetidae</taxon>
        <taxon>Glomerellales</taxon>
        <taxon>Plectosphaerellaceae</taxon>
        <taxon>Plectosphaerella</taxon>
    </lineage>
</organism>
<feature type="region of interest" description="Disordered" evidence="1">
    <location>
        <begin position="148"/>
        <end position="172"/>
    </location>
</feature>
<name>A0A9P9AF62_9PEZI</name>
<reference evidence="2" key="1">
    <citation type="journal article" date="2021" name="Nat. Commun.">
        <title>Genetic determinants of endophytism in the Arabidopsis root mycobiome.</title>
        <authorList>
            <person name="Mesny F."/>
            <person name="Miyauchi S."/>
            <person name="Thiergart T."/>
            <person name="Pickel B."/>
            <person name="Atanasova L."/>
            <person name="Karlsson M."/>
            <person name="Huettel B."/>
            <person name="Barry K.W."/>
            <person name="Haridas S."/>
            <person name="Chen C."/>
            <person name="Bauer D."/>
            <person name="Andreopoulos W."/>
            <person name="Pangilinan J."/>
            <person name="LaButti K."/>
            <person name="Riley R."/>
            <person name="Lipzen A."/>
            <person name="Clum A."/>
            <person name="Drula E."/>
            <person name="Henrissat B."/>
            <person name="Kohler A."/>
            <person name="Grigoriev I.V."/>
            <person name="Martin F.M."/>
            <person name="Hacquard S."/>
        </authorList>
    </citation>
    <scope>NUCLEOTIDE SEQUENCE</scope>
    <source>
        <strain evidence="2">MPI-SDFR-AT-0117</strain>
    </source>
</reference>
<dbReference type="Proteomes" id="UP000770015">
    <property type="component" value="Unassembled WGS sequence"/>
</dbReference>
<feature type="compositionally biased region" description="Polar residues" evidence="1">
    <location>
        <begin position="148"/>
        <end position="164"/>
    </location>
</feature>
<evidence type="ECO:0000256" key="1">
    <source>
        <dbReference type="SAM" id="MobiDB-lite"/>
    </source>
</evidence>
<sequence length="229" mass="24798">MEHVVGPRSGLVFSRLLSRQSPAVLSIPWLTMLLSAGLFSRGGALTSPCLPICNDDARRSDIFSTTSGYQLPTAQTDSCRPVALPCFFSQHQKPDFAHISMKQQASSLATSQPAKHPYNHQRPCRGLFIPSMKKQERRADALAAQVEATGSPSPVAQSTKTPTRSLFLPRSKSGSRSTMIPIEAVLTHFDAGEAPADVLFWAANTQHVPQNNQVRRSTTALGCVPCIST</sequence>
<protein>
    <submittedName>
        <fullName evidence="2">Uncharacterized protein</fullName>
    </submittedName>
</protein>
<evidence type="ECO:0000313" key="2">
    <source>
        <dbReference type="EMBL" id="KAH6695791.1"/>
    </source>
</evidence>
<evidence type="ECO:0000313" key="3">
    <source>
        <dbReference type="Proteomes" id="UP000770015"/>
    </source>
</evidence>
<gene>
    <name evidence="2" type="ORF">F5X68DRAFT_32228</name>
</gene>
<dbReference type="EMBL" id="JAGSXJ010000002">
    <property type="protein sequence ID" value="KAH6695791.1"/>
    <property type="molecule type" value="Genomic_DNA"/>
</dbReference>
<dbReference type="AlphaFoldDB" id="A0A9P9AF62"/>
<accession>A0A9P9AF62</accession>
<comment type="caution">
    <text evidence="2">The sequence shown here is derived from an EMBL/GenBank/DDBJ whole genome shotgun (WGS) entry which is preliminary data.</text>
</comment>
<keyword evidence="3" id="KW-1185">Reference proteome</keyword>